<organism evidence="2 3">
    <name type="scientific">Ephemerocybe angulata</name>
    <dbReference type="NCBI Taxonomy" id="980116"/>
    <lineage>
        <taxon>Eukaryota</taxon>
        <taxon>Fungi</taxon>
        <taxon>Dikarya</taxon>
        <taxon>Basidiomycota</taxon>
        <taxon>Agaricomycotina</taxon>
        <taxon>Agaricomycetes</taxon>
        <taxon>Agaricomycetidae</taxon>
        <taxon>Agaricales</taxon>
        <taxon>Agaricineae</taxon>
        <taxon>Psathyrellaceae</taxon>
        <taxon>Ephemerocybe</taxon>
    </lineage>
</organism>
<proteinExistence type="predicted"/>
<dbReference type="EMBL" id="JACGCI010000007">
    <property type="protein sequence ID" value="KAF6762520.1"/>
    <property type="molecule type" value="Genomic_DNA"/>
</dbReference>
<name>A0A8H6IBL1_9AGAR</name>
<evidence type="ECO:0000313" key="2">
    <source>
        <dbReference type="EMBL" id="KAF6762520.1"/>
    </source>
</evidence>
<evidence type="ECO:0000313" key="3">
    <source>
        <dbReference type="Proteomes" id="UP000521943"/>
    </source>
</evidence>
<protein>
    <submittedName>
        <fullName evidence="2">Uncharacterized protein</fullName>
    </submittedName>
</protein>
<feature type="region of interest" description="Disordered" evidence="1">
    <location>
        <begin position="1"/>
        <end position="88"/>
    </location>
</feature>
<feature type="compositionally biased region" description="Gly residues" evidence="1">
    <location>
        <begin position="205"/>
        <end position="221"/>
    </location>
</feature>
<feature type="region of interest" description="Disordered" evidence="1">
    <location>
        <begin position="103"/>
        <end position="130"/>
    </location>
</feature>
<keyword evidence="3" id="KW-1185">Reference proteome</keyword>
<accession>A0A8H6IBL1</accession>
<feature type="compositionally biased region" description="Low complexity" evidence="1">
    <location>
        <begin position="54"/>
        <end position="75"/>
    </location>
</feature>
<feature type="compositionally biased region" description="Gly residues" evidence="1">
    <location>
        <begin position="183"/>
        <end position="195"/>
    </location>
</feature>
<gene>
    <name evidence="2" type="ORF">DFP72DRAFT_876176</name>
</gene>
<evidence type="ECO:0000256" key="1">
    <source>
        <dbReference type="SAM" id="MobiDB-lite"/>
    </source>
</evidence>
<comment type="caution">
    <text evidence="2">The sequence shown here is derived from an EMBL/GenBank/DDBJ whole genome shotgun (WGS) entry which is preliminary data.</text>
</comment>
<dbReference type="OrthoDB" id="2367685at2759"/>
<feature type="compositionally biased region" description="Low complexity" evidence="1">
    <location>
        <begin position="222"/>
        <end position="232"/>
    </location>
</feature>
<dbReference type="AlphaFoldDB" id="A0A8H6IBL1"/>
<dbReference type="Proteomes" id="UP000521943">
    <property type="component" value="Unassembled WGS sequence"/>
</dbReference>
<sequence length="264" mass="25428">MSDIPISIMNPDQRPLPDWLGAAVRPKVPPDGPPSYYQTPSPGAHSTPGGAVGGFAFPTPGGPGASSSPYPNPQGSYGGYQGGDQSTGKAPVLAESQVYNATPGAADHRPQAPVAGYGQPPAGPMDTSKPAIRVGCWAGKKPGGSSGGGGKLGMLAGLAGGKLGGSGGQGGGSSSPFGKLAGLAGGSSGGHGGGSSSPFGKLAGLAGGSHGSSGGQGGYGGYPQQQMMYGQPPKKKGGMGDAIDDFGDNDYGGGDFGGDDFGDF</sequence>
<reference evidence="2 3" key="1">
    <citation type="submission" date="2020-07" db="EMBL/GenBank/DDBJ databases">
        <title>Comparative genomics of pyrophilous fungi reveals a link between fire events and developmental genes.</title>
        <authorList>
            <consortium name="DOE Joint Genome Institute"/>
            <person name="Steindorff A.S."/>
            <person name="Carver A."/>
            <person name="Calhoun S."/>
            <person name="Stillman K."/>
            <person name="Liu H."/>
            <person name="Lipzen A."/>
            <person name="Pangilinan J."/>
            <person name="Labutti K."/>
            <person name="Bruns T.D."/>
            <person name="Grigoriev I.V."/>
        </authorList>
    </citation>
    <scope>NUCLEOTIDE SEQUENCE [LARGE SCALE GENOMIC DNA]</scope>
    <source>
        <strain evidence="2 3">CBS 144469</strain>
    </source>
</reference>
<feature type="region of interest" description="Disordered" evidence="1">
    <location>
        <begin position="182"/>
        <end position="264"/>
    </location>
</feature>